<feature type="region of interest" description="Disordered" evidence="1">
    <location>
        <begin position="1"/>
        <end position="26"/>
    </location>
</feature>
<dbReference type="AlphaFoldDB" id="A0A2K9Z4G1"/>
<dbReference type="EMBL" id="CP025012">
    <property type="protein sequence ID" value="AUW43119.1"/>
    <property type="molecule type" value="Genomic_DNA"/>
</dbReference>
<reference evidence="2 3" key="1">
    <citation type="submission" date="2017-11" db="EMBL/GenBank/DDBJ databases">
        <title>Complete genome of Rhizobium leguminosarum Norway, an ineffective micro-symbiont.</title>
        <authorList>
            <person name="Hoffrichter A."/>
            <person name="Liang J."/>
            <person name="Brachmann A."/>
            <person name="Marin M."/>
        </authorList>
    </citation>
    <scope>NUCLEOTIDE SEQUENCE [LARGE SCALE GENOMIC DNA]</scope>
    <source>
        <strain evidence="2 3">Norway</strain>
    </source>
</reference>
<protein>
    <submittedName>
        <fullName evidence="2">Uncharacterized protein</fullName>
    </submittedName>
</protein>
<evidence type="ECO:0000313" key="2">
    <source>
        <dbReference type="EMBL" id="AUW43119.1"/>
    </source>
</evidence>
<evidence type="ECO:0000256" key="1">
    <source>
        <dbReference type="SAM" id="MobiDB-lite"/>
    </source>
</evidence>
<dbReference type="Proteomes" id="UP000238523">
    <property type="component" value="Chromosome"/>
</dbReference>
<feature type="compositionally biased region" description="Basic and acidic residues" evidence="1">
    <location>
        <begin position="1"/>
        <end position="15"/>
    </location>
</feature>
<sequence>MKLDGIEVSPFKDDGPPPDNRIPQQP</sequence>
<proteinExistence type="predicted"/>
<gene>
    <name evidence="2" type="ORF">CUJ84_Chr002770</name>
</gene>
<evidence type="ECO:0000313" key="3">
    <source>
        <dbReference type="Proteomes" id="UP000238523"/>
    </source>
</evidence>
<feature type="compositionally biased region" description="Pro residues" evidence="1">
    <location>
        <begin position="17"/>
        <end position="26"/>
    </location>
</feature>
<accession>A0A2K9Z4G1</accession>
<name>A0A2K9Z4G1_RHILE</name>
<organism evidence="2 3">
    <name type="scientific">Rhizobium leguminosarum</name>
    <dbReference type="NCBI Taxonomy" id="384"/>
    <lineage>
        <taxon>Bacteria</taxon>
        <taxon>Pseudomonadati</taxon>
        <taxon>Pseudomonadota</taxon>
        <taxon>Alphaproteobacteria</taxon>
        <taxon>Hyphomicrobiales</taxon>
        <taxon>Rhizobiaceae</taxon>
        <taxon>Rhizobium/Agrobacterium group</taxon>
        <taxon>Rhizobium</taxon>
    </lineage>
</organism>